<dbReference type="OMA" id="NAKSPGI"/>
<accession>A0A0B1NYF8</accession>
<evidence type="ECO:0000256" key="2">
    <source>
        <dbReference type="ARBA" id="ARBA00022840"/>
    </source>
</evidence>
<feature type="binding site" evidence="3">
    <location>
        <position position="98"/>
    </location>
    <ligand>
        <name>ATP</name>
        <dbReference type="ChEBI" id="CHEBI:30616"/>
    </ligand>
</feature>
<dbReference type="PANTHER" id="PTHR24346">
    <property type="entry name" value="MAP/MICROTUBULE AFFINITY-REGULATING KINASE"/>
    <property type="match status" value="1"/>
</dbReference>
<sequence length="489" mass="55727">MEALLVGIKSEILCSHLLQKDIQQLNNSDQNHQPTTANSHKKKIKETLNATSRYVENEYGITEHHINQYIVKGEIGHGSFGAVHYATDLNKNEYAIKKVSKSRLRRRSRTSIINKSIALGGPSGSNKPCTAQSLHLAQQFHNPLFLIKGDLEVARKVNHPNILQLIEVLDDPEEDSLYMVLEYCMKGVITEVAIGEKANPQSPENCRIWFRQMVSGLEHLHENGIVHRDIKPENLLLTKDNVLKIADFGDSEIFEKGADMMIFKSAGSPAFTPPELCVRNHGYVSGKAADIWSLGVSLYCIRFGHLPFERIGILELYEAIKTEELKFDVDPTQEPDFQNLMMRLLDKDPNKRAKIDEIKVHPWITNCDSATLPNPVMDVSEESTKTQVKEILTFEKRKDLPLLTNQQFDPEENYSIIYRPTSLRCKQNIDDENLEMNNNDREPRTQINLNQEVAQYPECKSLRPRLDSGIELNDFEFTNSINSVTEFPS</sequence>
<name>A0A0B1NYF8_UNCNE</name>
<dbReference type="HOGENOM" id="CLU_558010_0_0_1"/>
<dbReference type="CDD" id="cd14008">
    <property type="entry name" value="STKc_LKB1_CaMKK"/>
    <property type="match status" value="1"/>
</dbReference>
<dbReference type="GO" id="GO:0005524">
    <property type="term" value="F:ATP binding"/>
    <property type="evidence" value="ECO:0007669"/>
    <property type="project" value="UniProtKB-UniRule"/>
</dbReference>
<dbReference type="GO" id="GO:0005737">
    <property type="term" value="C:cytoplasm"/>
    <property type="evidence" value="ECO:0007669"/>
    <property type="project" value="TreeGrafter"/>
</dbReference>
<dbReference type="FunFam" id="1.10.510.10:FF:000571">
    <property type="entry name" value="Maternal embryonic leucine zipper kinase"/>
    <property type="match status" value="1"/>
</dbReference>
<dbReference type="GO" id="GO:0035556">
    <property type="term" value="P:intracellular signal transduction"/>
    <property type="evidence" value="ECO:0007669"/>
    <property type="project" value="TreeGrafter"/>
</dbReference>
<dbReference type="SUPFAM" id="SSF56112">
    <property type="entry name" value="Protein kinase-like (PK-like)"/>
    <property type="match status" value="1"/>
</dbReference>
<dbReference type="InterPro" id="IPR017441">
    <property type="entry name" value="Protein_kinase_ATP_BS"/>
</dbReference>
<organism evidence="6 7">
    <name type="scientific">Uncinula necator</name>
    <name type="common">Grape powdery mildew</name>
    <dbReference type="NCBI Taxonomy" id="52586"/>
    <lineage>
        <taxon>Eukaryota</taxon>
        <taxon>Fungi</taxon>
        <taxon>Dikarya</taxon>
        <taxon>Ascomycota</taxon>
        <taxon>Pezizomycotina</taxon>
        <taxon>Leotiomycetes</taxon>
        <taxon>Erysiphales</taxon>
        <taxon>Erysiphaceae</taxon>
        <taxon>Erysiphe</taxon>
    </lineage>
</organism>
<evidence type="ECO:0000259" key="5">
    <source>
        <dbReference type="PROSITE" id="PS50011"/>
    </source>
</evidence>
<comment type="similarity">
    <text evidence="4">Belongs to the protein kinase superfamily.</text>
</comment>
<keyword evidence="4" id="KW-0723">Serine/threonine-protein kinase</keyword>
<keyword evidence="4" id="KW-0808">Transferase</keyword>
<dbReference type="EMBL" id="JNVN01002920">
    <property type="protein sequence ID" value="KHJ31407.1"/>
    <property type="molecule type" value="Genomic_DNA"/>
</dbReference>
<evidence type="ECO:0000256" key="1">
    <source>
        <dbReference type="ARBA" id="ARBA00022741"/>
    </source>
</evidence>
<dbReference type="SMART" id="SM00220">
    <property type="entry name" value="S_TKc"/>
    <property type="match status" value="1"/>
</dbReference>
<evidence type="ECO:0000256" key="3">
    <source>
        <dbReference type="PROSITE-ProRule" id="PRU10141"/>
    </source>
</evidence>
<dbReference type="InterPro" id="IPR011009">
    <property type="entry name" value="Kinase-like_dom_sf"/>
</dbReference>
<dbReference type="Proteomes" id="UP000030854">
    <property type="component" value="Unassembled WGS sequence"/>
</dbReference>
<keyword evidence="2 3" id="KW-0067">ATP-binding</keyword>
<evidence type="ECO:0000256" key="4">
    <source>
        <dbReference type="RuleBase" id="RU000304"/>
    </source>
</evidence>
<dbReference type="Gene3D" id="1.10.510.10">
    <property type="entry name" value="Transferase(Phosphotransferase) domain 1"/>
    <property type="match status" value="1"/>
</dbReference>
<dbReference type="InterPro" id="IPR008271">
    <property type="entry name" value="Ser/Thr_kinase_AS"/>
</dbReference>
<dbReference type="STRING" id="52586.A0A0B1NYF8"/>
<proteinExistence type="inferred from homology"/>
<dbReference type="AlphaFoldDB" id="A0A0B1NYF8"/>
<evidence type="ECO:0000313" key="6">
    <source>
        <dbReference type="EMBL" id="KHJ31407.1"/>
    </source>
</evidence>
<dbReference type="PROSITE" id="PS00108">
    <property type="entry name" value="PROTEIN_KINASE_ST"/>
    <property type="match status" value="1"/>
</dbReference>
<protein>
    <submittedName>
        <fullName evidence="6">Putative calcium calmodulin dependent protein</fullName>
    </submittedName>
</protein>
<keyword evidence="1 3" id="KW-0547">Nucleotide-binding</keyword>
<dbReference type="Pfam" id="PF00069">
    <property type="entry name" value="Pkinase"/>
    <property type="match status" value="1"/>
</dbReference>
<feature type="domain" description="Protein kinase" evidence="5">
    <location>
        <begin position="69"/>
        <end position="364"/>
    </location>
</feature>
<dbReference type="Gene3D" id="3.30.200.20">
    <property type="entry name" value="Phosphorylase Kinase, domain 1"/>
    <property type="match status" value="1"/>
</dbReference>
<dbReference type="PROSITE" id="PS00107">
    <property type="entry name" value="PROTEIN_KINASE_ATP"/>
    <property type="match status" value="1"/>
</dbReference>
<comment type="caution">
    <text evidence="6">The sequence shown here is derived from an EMBL/GenBank/DDBJ whole genome shotgun (WGS) entry which is preliminary data.</text>
</comment>
<dbReference type="GO" id="GO:0004674">
    <property type="term" value="F:protein serine/threonine kinase activity"/>
    <property type="evidence" value="ECO:0007669"/>
    <property type="project" value="UniProtKB-KW"/>
</dbReference>
<gene>
    <name evidence="6" type="ORF">EV44_g6236</name>
</gene>
<keyword evidence="7" id="KW-1185">Reference proteome</keyword>
<keyword evidence="4" id="KW-0418">Kinase</keyword>
<dbReference type="PROSITE" id="PS50011">
    <property type="entry name" value="PROTEIN_KINASE_DOM"/>
    <property type="match status" value="1"/>
</dbReference>
<dbReference type="InterPro" id="IPR000719">
    <property type="entry name" value="Prot_kinase_dom"/>
</dbReference>
<evidence type="ECO:0000313" key="7">
    <source>
        <dbReference type="Proteomes" id="UP000030854"/>
    </source>
</evidence>
<reference evidence="6 7" key="1">
    <citation type="journal article" date="2014" name="BMC Genomics">
        <title>Adaptive genomic structural variation in the grape powdery mildew pathogen, Erysiphe necator.</title>
        <authorList>
            <person name="Jones L."/>
            <person name="Riaz S."/>
            <person name="Morales-Cruz A."/>
            <person name="Amrine K.C."/>
            <person name="McGuire B."/>
            <person name="Gubler W.D."/>
            <person name="Walker M.A."/>
            <person name="Cantu D."/>
        </authorList>
    </citation>
    <scope>NUCLEOTIDE SEQUENCE [LARGE SCALE GENOMIC DNA]</scope>
    <source>
        <strain evidence="7">c</strain>
    </source>
</reference>
<dbReference type="PANTHER" id="PTHR24346:SF77">
    <property type="entry name" value="SERINE THREONINE PROTEIN KINASE"/>
    <property type="match status" value="1"/>
</dbReference>